<protein>
    <submittedName>
        <fullName evidence="1">PTS system enzyme IIBC component</fullName>
    </submittedName>
</protein>
<dbReference type="AlphaFoldDB" id="A0A0L7LB92"/>
<dbReference type="EMBL" id="JTDY01001837">
    <property type="protein sequence ID" value="KOB72757.1"/>
    <property type="molecule type" value="Genomic_DNA"/>
</dbReference>
<organism evidence="1 2">
    <name type="scientific">Operophtera brumata</name>
    <name type="common">Winter moth</name>
    <name type="synonym">Phalaena brumata</name>
    <dbReference type="NCBI Taxonomy" id="104452"/>
    <lineage>
        <taxon>Eukaryota</taxon>
        <taxon>Metazoa</taxon>
        <taxon>Ecdysozoa</taxon>
        <taxon>Arthropoda</taxon>
        <taxon>Hexapoda</taxon>
        <taxon>Insecta</taxon>
        <taxon>Pterygota</taxon>
        <taxon>Neoptera</taxon>
        <taxon>Endopterygota</taxon>
        <taxon>Lepidoptera</taxon>
        <taxon>Glossata</taxon>
        <taxon>Ditrysia</taxon>
        <taxon>Geometroidea</taxon>
        <taxon>Geometridae</taxon>
        <taxon>Larentiinae</taxon>
        <taxon>Operophtera</taxon>
    </lineage>
</organism>
<accession>A0A0L7LB92</accession>
<proteinExistence type="predicted"/>
<dbReference type="Proteomes" id="UP000037510">
    <property type="component" value="Unassembled WGS sequence"/>
</dbReference>
<keyword evidence="2" id="KW-1185">Reference proteome</keyword>
<evidence type="ECO:0000313" key="1">
    <source>
        <dbReference type="EMBL" id="KOB72757.1"/>
    </source>
</evidence>
<sequence length="144" mass="16427">MAMPIKYCSLNKSELEYEATNPTDSLISLREQIISSSPIPLKDDLEQAEVTLNIVETKISQIEISGDKSGLKRIEAFMNHLYHRLERINVTPPYIETCSKLRSRLYMLDTKYETLGNVLVETNDTYPSLNNDKFSDTFDPSNSS</sequence>
<gene>
    <name evidence="1" type="ORF">OBRU01_11842</name>
</gene>
<evidence type="ECO:0000313" key="2">
    <source>
        <dbReference type="Proteomes" id="UP000037510"/>
    </source>
</evidence>
<reference evidence="1 2" key="1">
    <citation type="journal article" date="2015" name="Genome Biol. Evol.">
        <title>The genome of winter moth (Operophtera brumata) provides a genomic perspective on sexual dimorphism and phenology.</title>
        <authorList>
            <person name="Derks M.F."/>
            <person name="Smit S."/>
            <person name="Salis L."/>
            <person name="Schijlen E."/>
            <person name="Bossers A."/>
            <person name="Mateman C."/>
            <person name="Pijl A.S."/>
            <person name="de Ridder D."/>
            <person name="Groenen M.A."/>
            <person name="Visser M.E."/>
            <person name="Megens H.J."/>
        </authorList>
    </citation>
    <scope>NUCLEOTIDE SEQUENCE [LARGE SCALE GENOMIC DNA]</scope>
    <source>
        <strain evidence="1">WM2013NL</strain>
        <tissue evidence="1">Head and thorax</tissue>
    </source>
</reference>
<name>A0A0L7LB92_OPEBR</name>
<comment type="caution">
    <text evidence="1">The sequence shown here is derived from an EMBL/GenBank/DDBJ whole genome shotgun (WGS) entry which is preliminary data.</text>
</comment>